<dbReference type="EC" id="2.5.1.9" evidence="4 8"/>
<evidence type="ECO:0000256" key="7">
    <source>
        <dbReference type="ARBA" id="ARBA00022679"/>
    </source>
</evidence>
<evidence type="ECO:0000256" key="4">
    <source>
        <dbReference type="ARBA" id="ARBA00012827"/>
    </source>
</evidence>
<dbReference type="EnsemblBacteria" id="ABM80419">
    <property type="protein sequence ID" value="ABM80419"/>
    <property type="gene ID" value="Hbut_0559"/>
</dbReference>
<dbReference type="GO" id="GO:0009349">
    <property type="term" value="C:riboflavin synthase complex"/>
    <property type="evidence" value="ECO:0007669"/>
    <property type="project" value="InterPro"/>
</dbReference>
<dbReference type="HOGENOM" id="CLU_1682776_0_0_2"/>
<dbReference type="InterPro" id="IPR006399">
    <property type="entry name" value="Ribfl_synth_arc"/>
</dbReference>
<evidence type="ECO:0000256" key="8">
    <source>
        <dbReference type="NCBIfam" id="TIGR01506"/>
    </source>
</evidence>
<evidence type="ECO:0000256" key="3">
    <source>
        <dbReference type="ARBA" id="ARBA00007424"/>
    </source>
</evidence>
<keyword evidence="10" id="KW-1185">Reference proteome</keyword>
<reference evidence="9 10" key="1">
    <citation type="journal article" date="2007" name="Archaea">
        <title>The genome of Hyperthermus butylicus: a sulfur-reducing, peptide fermenting, neutrophilic Crenarchaeote growing up to 108 degrees C.</title>
        <authorList>
            <person name="Brugger K."/>
            <person name="Chen L."/>
            <person name="Stark M."/>
            <person name="Zibat A."/>
            <person name="Redder P."/>
            <person name="Ruepp A."/>
            <person name="Awayez M."/>
            <person name="She Q."/>
            <person name="Garrett R.A."/>
            <person name="Klenk H.P."/>
        </authorList>
    </citation>
    <scope>NUCLEOTIDE SEQUENCE [LARGE SCALE GENOMIC DNA]</scope>
    <source>
        <strain evidence="10">DSM 5456 / JCM 9403 / PLM1-5</strain>
    </source>
</reference>
<comment type="pathway">
    <text evidence="2">Cofactor biosynthesis; riboflavin biosynthesis; riboflavin from 2-hydroxy-3-oxobutyl phosphate and 5-amino-6-(D-ribitylamino)uracil: step 2/2.</text>
</comment>
<dbReference type="GO" id="GO:0004746">
    <property type="term" value="F:riboflavin synthase activity"/>
    <property type="evidence" value="ECO:0007669"/>
    <property type="project" value="UniProtKB-UniRule"/>
</dbReference>
<name>A2BKA8_HYPBU</name>
<dbReference type="EMBL" id="CP000493">
    <property type="protein sequence ID" value="ABM80419.1"/>
    <property type="molecule type" value="Genomic_DNA"/>
</dbReference>
<dbReference type="Gene3D" id="3.40.50.960">
    <property type="entry name" value="Lumazine/riboflavin synthase"/>
    <property type="match status" value="1"/>
</dbReference>
<organism evidence="9 10">
    <name type="scientific">Hyperthermus butylicus (strain DSM 5456 / JCM 9403 / PLM1-5)</name>
    <dbReference type="NCBI Taxonomy" id="415426"/>
    <lineage>
        <taxon>Archaea</taxon>
        <taxon>Thermoproteota</taxon>
        <taxon>Thermoprotei</taxon>
        <taxon>Desulfurococcales</taxon>
        <taxon>Pyrodictiaceae</taxon>
        <taxon>Hyperthermus</taxon>
    </lineage>
</organism>
<comment type="similarity">
    <text evidence="3">Belongs to the DMRL synthase family.</text>
</comment>
<evidence type="ECO:0000256" key="1">
    <source>
        <dbReference type="ARBA" id="ARBA00000968"/>
    </source>
</evidence>
<dbReference type="RefSeq" id="WP_011821737.1">
    <property type="nucleotide sequence ID" value="NC_008818.1"/>
</dbReference>
<dbReference type="KEGG" id="hbu:Hbut_0559"/>
<keyword evidence="7 9" id="KW-0808">Transferase</keyword>
<dbReference type="InterPro" id="IPR036467">
    <property type="entry name" value="LS/RS_sf"/>
</dbReference>
<dbReference type="SUPFAM" id="SSF52121">
    <property type="entry name" value="Lumazine synthase"/>
    <property type="match status" value="1"/>
</dbReference>
<dbReference type="Proteomes" id="UP000002593">
    <property type="component" value="Chromosome"/>
</dbReference>
<dbReference type="STRING" id="415426.Hbut_0559"/>
<evidence type="ECO:0000256" key="6">
    <source>
        <dbReference type="ARBA" id="ARBA00022619"/>
    </source>
</evidence>
<dbReference type="CDD" id="cd09210">
    <property type="entry name" value="Riboflavin_synthase_archaeal"/>
    <property type="match status" value="1"/>
</dbReference>
<dbReference type="Pfam" id="PF00885">
    <property type="entry name" value="DMRL_synthase"/>
    <property type="match status" value="1"/>
</dbReference>
<evidence type="ECO:0000313" key="9">
    <source>
        <dbReference type="EMBL" id="ABM80419.1"/>
    </source>
</evidence>
<sequence length="157" mass="17745">MKICIVDTTFARIDMARYAIEVLQNLMPDAVIVRRTVPGIKDIPVEIKTLMQREGCEAGMVFGWVGRSLVDKISYAVYSLALQLVQLELGRHIIDVTVHEDESESEEELYRIAADRARKHAENLYLLLRRPEELVRRAGTGRRQGYPDAGPIMGGYG</sequence>
<dbReference type="UniPathway" id="UPA00275">
    <property type="reaction ID" value="UER00405"/>
</dbReference>
<dbReference type="InterPro" id="IPR002180">
    <property type="entry name" value="LS/RS"/>
</dbReference>
<accession>A2BKA8</accession>
<dbReference type="NCBIfam" id="TIGR01506">
    <property type="entry name" value="ribC_arch"/>
    <property type="match status" value="1"/>
</dbReference>
<dbReference type="AlphaFoldDB" id="A2BKA8"/>
<evidence type="ECO:0000256" key="5">
    <source>
        <dbReference type="ARBA" id="ARBA00013950"/>
    </source>
</evidence>
<gene>
    <name evidence="9" type="ordered locus">Hbut_0559</name>
</gene>
<evidence type="ECO:0000313" key="10">
    <source>
        <dbReference type="Proteomes" id="UP000002593"/>
    </source>
</evidence>
<dbReference type="GeneID" id="4782735"/>
<comment type="catalytic activity">
    <reaction evidence="1">
        <text>2 6,7-dimethyl-8-(1-D-ribityl)lumazine + H(+) = 5-amino-6-(D-ribitylamino)uracil + riboflavin</text>
        <dbReference type="Rhea" id="RHEA:20772"/>
        <dbReference type="ChEBI" id="CHEBI:15378"/>
        <dbReference type="ChEBI" id="CHEBI:15934"/>
        <dbReference type="ChEBI" id="CHEBI:57986"/>
        <dbReference type="ChEBI" id="CHEBI:58201"/>
        <dbReference type="EC" id="2.5.1.9"/>
    </reaction>
</comment>
<proteinExistence type="inferred from homology"/>
<keyword evidence="6" id="KW-0686">Riboflavin biosynthesis</keyword>
<protein>
    <recommendedName>
        <fullName evidence="5 8">Riboflavin synthase</fullName>
        <ecNumber evidence="4 8">2.5.1.9</ecNumber>
    </recommendedName>
</protein>
<dbReference type="eggNOG" id="arCOG01322">
    <property type="taxonomic scope" value="Archaea"/>
</dbReference>
<dbReference type="GO" id="GO:0009231">
    <property type="term" value="P:riboflavin biosynthetic process"/>
    <property type="evidence" value="ECO:0007669"/>
    <property type="project" value="UniProtKB-UniPathway"/>
</dbReference>
<evidence type="ECO:0000256" key="2">
    <source>
        <dbReference type="ARBA" id="ARBA00004887"/>
    </source>
</evidence>